<name>A0A949K0S8_9FIRM</name>
<accession>A0A949K0S8</accession>
<dbReference type="RefSeq" id="WP_158345268.1">
    <property type="nucleotide sequence ID" value="NZ_JAHQCW010000029.1"/>
</dbReference>
<evidence type="ECO:0000313" key="3">
    <source>
        <dbReference type="Proteomes" id="UP000712157"/>
    </source>
</evidence>
<protein>
    <submittedName>
        <fullName evidence="2">Uncharacterized protein</fullName>
    </submittedName>
</protein>
<dbReference type="AlphaFoldDB" id="A0A949K0S8"/>
<evidence type="ECO:0000256" key="1">
    <source>
        <dbReference type="SAM" id="Phobius"/>
    </source>
</evidence>
<keyword evidence="1" id="KW-0472">Membrane</keyword>
<reference evidence="2" key="1">
    <citation type="submission" date="2021-06" db="EMBL/GenBank/DDBJ databases">
        <title>Description of novel taxa of the family Lachnospiraceae.</title>
        <authorList>
            <person name="Chaplin A.V."/>
            <person name="Sokolova S.R."/>
            <person name="Pikina A.P."/>
            <person name="Korzhanova M."/>
            <person name="Belova V."/>
            <person name="Korostin D."/>
            <person name="Efimov B.A."/>
        </authorList>
    </citation>
    <scope>NUCLEOTIDE SEQUENCE</scope>
    <source>
        <strain evidence="2">ASD5720</strain>
    </source>
</reference>
<evidence type="ECO:0000313" key="2">
    <source>
        <dbReference type="EMBL" id="MBU9738089.1"/>
    </source>
</evidence>
<keyword evidence="3" id="KW-1185">Reference proteome</keyword>
<sequence length="184" mass="20685">MQENSFIGYEYQEVSVKRSMASVYADGYSNFGWQMDGTTEQPGKMDSISMKFKRDRKIRNKAELTRLQRNFDSCVSEILTLESSKYIMASVVAYAVGIIGTAFMAGSVFSITANMLIPCIILAIPAFTGWVLPYFLYRGIMKKKASQVTPLIDQKYDELYAVCEKANGLLDGTDKLRKDGDIDE</sequence>
<comment type="caution">
    <text evidence="2">The sequence shown here is derived from an EMBL/GenBank/DDBJ whole genome shotgun (WGS) entry which is preliminary data.</text>
</comment>
<keyword evidence="1" id="KW-0812">Transmembrane</keyword>
<feature type="transmembrane region" description="Helical" evidence="1">
    <location>
        <begin position="86"/>
        <end position="109"/>
    </location>
</feature>
<dbReference type="EMBL" id="JAHQCW010000029">
    <property type="protein sequence ID" value="MBU9738089.1"/>
    <property type="molecule type" value="Genomic_DNA"/>
</dbReference>
<dbReference type="Proteomes" id="UP000712157">
    <property type="component" value="Unassembled WGS sequence"/>
</dbReference>
<gene>
    <name evidence="2" type="ORF">KTH89_16215</name>
</gene>
<keyword evidence="1" id="KW-1133">Transmembrane helix</keyword>
<organism evidence="2 3">
    <name type="scientific">Diplocloster agilis</name>
    <dbReference type="NCBI Taxonomy" id="2850323"/>
    <lineage>
        <taxon>Bacteria</taxon>
        <taxon>Bacillati</taxon>
        <taxon>Bacillota</taxon>
        <taxon>Clostridia</taxon>
        <taxon>Lachnospirales</taxon>
        <taxon>Lachnospiraceae</taxon>
        <taxon>Diplocloster</taxon>
    </lineage>
</organism>
<proteinExistence type="predicted"/>
<feature type="transmembrane region" description="Helical" evidence="1">
    <location>
        <begin position="115"/>
        <end position="137"/>
    </location>
</feature>